<evidence type="ECO:0000313" key="2">
    <source>
        <dbReference type="EMBL" id="QHU19324.1"/>
    </source>
</evidence>
<feature type="region of interest" description="Disordered" evidence="1">
    <location>
        <begin position="970"/>
        <end position="1063"/>
    </location>
</feature>
<feature type="compositionally biased region" description="Low complexity" evidence="1">
    <location>
        <begin position="1"/>
        <end position="14"/>
    </location>
</feature>
<feature type="compositionally biased region" description="Basic residues" evidence="1">
    <location>
        <begin position="15"/>
        <end position="29"/>
    </location>
</feature>
<proteinExistence type="predicted"/>
<feature type="compositionally biased region" description="Basic and acidic residues" evidence="1">
    <location>
        <begin position="30"/>
        <end position="53"/>
    </location>
</feature>
<name>A0A6C0KSB7_9ZZZZ</name>
<dbReference type="AlphaFoldDB" id="A0A6C0KSB7"/>
<accession>A0A6C0KSB7</accession>
<reference evidence="2" key="1">
    <citation type="journal article" date="2020" name="Nature">
        <title>Giant virus diversity and host interactions through global metagenomics.</title>
        <authorList>
            <person name="Schulz F."/>
            <person name="Roux S."/>
            <person name="Paez-Espino D."/>
            <person name="Jungbluth S."/>
            <person name="Walsh D.A."/>
            <person name="Denef V.J."/>
            <person name="McMahon K.D."/>
            <person name="Konstantinidis K.T."/>
            <person name="Eloe-Fadrosh E.A."/>
            <person name="Kyrpides N.C."/>
            <person name="Woyke T."/>
        </authorList>
    </citation>
    <scope>NUCLEOTIDE SEQUENCE</scope>
    <source>
        <strain evidence="2">GVMAG-S-3300013014-104</strain>
    </source>
</reference>
<feature type="compositionally biased region" description="Polar residues" evidence="1">
    <location>
        <begin position="998"/>
        <end position="1026"/>
    </location>
</feature>
<dbReference type="EMBL" id="MN740947">
    <property type="protein sequence ID" value="QHU19324.1"/>
    <property type="molecule type" value="Genomic_DNA"/>
</dbReference>
<organism evidence="2">
    <name type="scientific">viral metagenome</name>
    <dbReference type="NCBI Taxonomy" id="1070528"/>
    <lineage>
        <taxon>unclassified sequences</taxon>
        <taxon>metagenomes</taxon>
        <taxon>organismal metagenomes</taxon>
    </lineage>
</organism>
<protein>
    <submittedName>
        <fullName evidence="2">Uncharacterized protein</fullName>
    </submittedName>
</protein>
<evidence type="ECO:0000256" key="1">
    <source>
        <dbReference type="SAM" id="MobiDB-lite"/>
    </source>
</evidence>
<feature type="region of interest" description="Disordered" evidence="1">
    <location>
        <begin position="1"/>
        <end position="53"/>
    </location>
</feature>
<feature type="compositionally biased region" description="Basic residues" evidence="1">
    <location>
        <begin position="1044"/>
        <end position="1063"/>
    </location>
</feature>
<sequence length="1063" mass="121602">MNNTIKLNNNYNKNTSRKKYGGGVKKRKNKNEVPREQDKIKTPGEEEETKGPDAYRDISVNIESQSENQNEVATILGDKITCSKKDGTPQKRLLYLAIACKQIIANNLKQNKSNCNYDDLIKFMSDQKDEEEGGEKEKKNESSRGWWNKTINSTKKDCLCEMVNICLNFFINDKNNGEEYNAALIASLWSIIMVKSMSDISQMGQLINSIPLFNQTQNTNDLPLTKTIFNQINKNAKIGFVSSDKICAGVSSLLINDLDYPIETLCTRKSSVGGKTTQNIIIQKGIIASLTFFLYQIEISQEKTDIIQLFSNLEETLILDSKYMISKILYYYNEYVSKLNRFTTIEREFNELFAIKRKENNISIYDSYDDRFINLSNFIKGISSVLKAKRYSISKSNNITNEIKDLNLSLFNKLKDTLFLNKTKFRSPKWCYYVANDIFRLIYPQNEINFEDLKTIISKSEIKAATIDGTYGHDFHGIDCITRLGEEFMKIAKYKDSMLVDKKNENEAIKNCLKNSKCVTIDQIQDDLSINFNTDTNYLPLTTNTNIGNPQYWHFFDSLFSLKPLILAIDFTKGNQPYSDIVAEQFSATSESKEADDLINPIQPNELQEIISQQIKKNGTGRELMGTCALFDGAASYGIYPYYLTDDNNNFLPYISELIIDYDYVNSPSFPPQKKQKNQNLNTDTEKKPLIKVKFETYSKLNALQLEDRYKTTLIPSILTPIEGVFEELLKLYPDNKQEFDNALINLDSDDRFCNAFSQLWAELLNLKTKENMDRGKGFKIKLDNSDLKNLIKGFNIYFINKYGKTNTQVPNFLQEIQDILLAKGSNTLDESTNRFNQIMAIIIHDIANPEFNEVNKKVLLQILSEGIDFAGNNKSEKRILFGKREDEDITSGIEEIERTEPDKIDSVLNYFMQNKEPSAIANPYLESISEGLMEGPVSNIQGTPPVGNYIKTKAESLSVLERGRIAFQQEQRQRQGETGSNMEQDQATPEKAPESPPSSHFTINTNTNTNSQDVATQQSQSQNQLMIEDSDSDEDKMNITGGKTRKKNLHPKNKRTKRKFKY</sequence>